<comment type="similarity">
    <text evidence="1">Belongs to the UFD1 family.</text>
</comment>
<evidence type="ECO:0000259" key="3">
    <source>
        <dbReference type="Pfam" id="PF03152"/>
    </source>
</evidence>
<dbReference type="PANTHER" id="PTHR12555:SF15">
    <property type="entry name" value="FUSION DEGRADATION PROTEIN (UFD1), PUTATIVE (AFU_ORTHOLOGUE AFUA_4G04640)-RELATED"/>
    <property type="match status" value="1"/>
</dbReference>
<dbReference type="EMBL" id="JAAAJA010000049">
    <property type="protein sequence ID" value="KAG0264481.1"/>
    <property type="molecule type" value="Genomic_DNA"/>
</dbReference>
<dbReference type="PANTHER" id="PTHR12555">
    <property type="entry name" value="UBIQUITIN FUSION DEGRADATON PROTEIN 1"/>
    <property type="match status" value="1"/>
</dbReference>
<dbReference type="Gene3D" id="2.40.40.50">
    <property type="entry name" value="Ubiquitin fusion degradation protein UFD1, N-terminal domain"/>
    <property type="match status" value="1"/>
</dbReference>
<dbReference type="Pfam" id="PF24503">
    <property type="entry name" value="DUF7590"/>
    <property type="match status" value="1"/>
</dbReference>
<comment type="caution">
    <text evidence="8">The sequence shown here is derived from an EMBL/GenBank/DDBJ whole genome shotgun (WGS) entry which is preliminary data.</text>
</comment>
<dbReference type="Pfam" id="PF24842">
    <property type="entry name" value="UFD1_N2"/>
    <property type="match status" value="1"/>
</dbReference>
<dbReference type="Proteomes" id="UP000726737">
    <property type="component" value="Unassembled WGS sequence"/>
</dbReference>
<evidence type="ECO:0000313" key="8">
    <source>
        <dbReference type="EMBL" id="KAG0264481.1"/>
    </source>
</evidence>
<evidence type="ECO:0008006" key="10">
    <source>
        <dbReference type="Google" id="ProtNLM"/>
    </source>
</evidence>
<dbReference type="AlphaFoldDB" id="A0A9P6U935"/>
<sequence length="727" mass="81007">MSFTWSATFVVGATIKVSKGDKIILPQAALESIIQANISAPPPPPPELDPSYDPTSWEDHPQHNYNPFNATKSQELPSPLTFQIRNPANRLLTHGGVKEFSAKDGQVHLPEWMMNSLSLAPGDQVMVKYTALSKGTWAKFRPLSADYIEILDFRALLEAALRSNYTTLTRGEVLKVHQGTKEFGFVVEELKPDPGEAVCITDTDLEVDIEPLDTEMQDGPSTVNGDQKQNGVGSKFSRTNTDQALKIGFDAQGSVAVEEYQRWTVDIPNRTSGIQVTVQVDEPGDLDVLISTKSPVTLQDHIWANFDSLEPRTIVIPASDQDYSAQQNSQVLYIATYGRAPSTAAFGSSSSAAASSSTGTVNYSILVQYYDGDSTTSSPAIKHVVSKDEMPNKGAPGYQECTNCGSWIPERTMVLHSNFCHRNNVKCERCGEVMKKDELPNHFHCDHCDKHGHISEQKKHMEIYHGWYQCSCERFETASLPELALHRRTDCQDRFIICRYCFTLVQQGAPASNARDLIRGLSSHESYCGDRTIQCQKCSQMVSLKDVQVHAQHHEYQRQNQVTPQLCSNQNCVRSKSKNILGLCQLCFGPYWIPTEDPKNQKLIQRLARKYHTQLMQGCENSWCRNKYCATSRGSLEADGTKAATEMMGILKEAKIGATTTVAVEGGKTWLCVDEGTTRKRVMVELLFESMTGQYAIEWCVKALDAEKSDLEAAAQWLNQHAPRPSK</sequence>
<feature type="domain" description="Ubiquitin fusion degradation protein UFD1 N-terminal subdomain 1" evidence="3">
    <location>
        <begin position="73"/>
        <end position="132"/>
    </location>
</feature>
<dbReference type="GO" id="GO:0031593">
    <property type="term" value="F:polyubiquitin modification-dependent protein binding"/>
    <property type="evidence" value="ECO:0007669"/>
    <property type="project" value="TreeGrafter"/>
</dbReference>
<dbReference type="GO" id="GO:0034098">
    <property type="term" value="C:VCP-NPL4-UFD1 AAA ATPase complex"/>
    <property type="evidence" value="ECO:0007669"/>
    <property type="project" value="TreeGrafter"/>
</dbReference>
<name>A0A9P6U935_9FUNG</name>
<dbReference type="InterPro" id="IPR055418">
    <property type="entry name" value="UFD1_N2"/>
</dbReference>
<dbReference type="InterPro" id="IPR056012">
    <property type="entry name" value="DUF7590"/>
</dbReference>
<feature type="domain" description="Ubiquitin-protein ligase E3A N-terminal zinc-binding" evidence="4">
    <location>
        <begin position="605"/>
        <end position="645"/>
    </location>
</feature>
<evidence type="ECO:0000259" key="4">
    <source>
        <dbReference type="Pfam" id="PF16558"/>
    </source>
</evidence>
<evidence type="ECO:0000313" key="9">
    <source>
        <dbReference type="Proteomes" id="UP000726737"/>
    </source>
</evidence>
<feature type="domain" description="Ubiquitin fusion degradation protein UFD1 N-terminal subdomain 2" evidence="7">
    <location>
        <begin position="134"/>
        <end position="211"/>
    </location>
</feature>
<evidence type="ECO:0000256" key="1">
    <source>
        <dbReference type="ARBA" id="ARBA00006043"/>
    </source>
</evidence>
<dbReference type="GO" id="GO:0006511">
    <property type="term" value="P:ubiquitin-dependent protein catabolic process"/>
    <property type="evidence" value="ECO:0007669"/>
    <property type="project" value="InterPro"/>
</dbReference>
<dbReference type="Pfam" id="PF03152">
    <property type="entry name" value="UFD1_N1"/>
    <property type="match status" value="1"/>
</dbReference>
<dbReference type="GO" id="GO:0036503">
    <property type="term" value="P:ERAD pathway"/>
    <property type="evidence" value="ECO:0007669"/>
    <property type="project" value="TreeGrafter"/>
</dbReference>
<evidence type="ECO:0000259" key="7">
    <source>
        <dbReference type="Pfam" id="PF24842"/>
    </source>
</evidence>
<organism evidence="8 9">
    <name type="scientific">Mortierella polycephala</name>
    <dbReference type="NCBI Taxonomy" id="41804"/>
    <lineage>
        <taxon>Eukaryota</taxon>
        <taxon>Fungi</taxon>
        <taxon>Fungi incertae sedis</taxon>
        <taxon>Mucoromycota</taxon>
        <taxon>Mortierellomycotina</taxon>
        <taxon>Mortierellomycetes</taxon>
        <taxon>Mortierellales</taxon>
        <taxon>Mortierellaceae</taxon>
        <taxon>Mortierella</taxon>
    </lineage>
</organism>
<dbReference type="Gene3D" id="3.10.330.10">
    <property type="match status" value="1"/>
</dbReference>
<dbReference type="InterPro" id="IPR004854">
    <property type="entry name" value="Ufd1-like"/>
</dbReference>
<protein>
    <recommendedName>
        <fullName evidence="10">Ubiquitin fusion degradation protein</fullName>
    </recommendedName>
</protein>
<proteinExistence type="inferred from homology"/>
<dbReference type="Pfam" id="PF16558">
    <property type="entry name" value="AZUL"/>
    <property type="match status" value="1"/>
</dbReference>
<keyword evidence="2" id="KW-0833">Ubl conjugation pathway</keyword>
<evidence type="ECO:0000259" key="5">
    <source>
        <dbReference type="Pfam" id="PF21366"/>
    </source>
</evidence>
<dbReference type="InterPro" id="IPR013083">
    <property type="entry name" value="Znf_RING/FYVE/PHD"/>
</dbReference>
<evidence type="ECO:0000259" key="6">
    <source>
        <dbReference type="Pfam" id="PF24503"/>
    </source>
</evidence>
<dbReference type="InterPro" id="IPR049439">
    <property type="entry name" value="TRAFD1-XIAF1_Znf"/>
</dbReference>
<dbReference type="OrthoDB" id="193703at2759"/>
<accession>A0A9P6U935</accession>
<dbReference type="InterPro" id="IPR042299">
    <property type="entry name" value="Ufd1-like_Nn"/>
</dbReference>
<dbReference type="InterPro" id="IPR032353">
    <property type="entry name" value="AZUL"/>
</dbReference>
<keyword evidence="9" id="KW-1185">Reference proteome</keyword>
<feature type="domain" description="DUF7590" evidence="6">
    <location>
        <begin position="242"/>
        <end position="345"/>
    </location>
</feature>
<feature type="domain" description="TRAFD1/XAF1 zinc finger" evidence="5">
    <location>
        <begin position="521"/>
        <end position="551"/>
    </location>
</feature>
<dbReference type="InterPro" id="IPR055417">
    <property type="entry name" value="UFD1_N1"/>
</dbReference>
<dbReference type="Gene3D" id="6.10.130.10">
    <property type="entry name" value="Ubiquitin-protein ligase E3A, N-terminal zinc-binding domain (AZUL)"/>
    <property type="match status" value="1"/>
</dbReference>
<reference evidence="8" key="1">
    <citation type="journal article" date="2020" name="Fungal Divers.">
        <title>Resolving the Mortierellaceae phylogeny through synthesis of multi-gene phylogenetics and phylogenomics.</title>
        <authorList>
            <person name="Vandepol N."/>
            <person name="Liber J."/>
            <person name="Desiro A."/>
            <person name="Na H."/>
            <person name="Kennedy M."/>
            <person name="Barry K."/>
            <person name="Grigoriev I.V."/>
            <person name="Miller A.N."/>
            <person name="O'Donnell K."/>
            <person name="Stajich J.E."/>
            <person name="Bonito G."/>
        </authorList>
    </citation>
    <scope>NUCLEOTIDE SEQUENCE</scope>
    <source>
        <strain evidence="8">KOD948</strain>
    </source>
</reference>
<dbReference type="Pfam" id="PF23580">
    <property type="entry name" value="Znf_XAF1_N"/>
    <property type="match status" value="1"/>
</dbReference>
<dbReference type="InterPro" id="IPR042556">
    <property type="entry name" value="AZUL_sf"/>
</dbReference>
<evidence type="ECO:0000256" key="2">
    <source>
        <dbReference type="ARBA" id="ARBA00022786"/>
    </source>
</evidence>
<dbReference type="Pfam" id="PF21366">
    <property type="entry name" value="TRAFD1-XIAF1_ZnF"/>
    <property type="match status" value="1"/>
</dbReference>
<dbReference type="Gene3D" id="3.30.40.10">
    <property type="entry name" value="Zinc/RING finger domain, C3HC4 (zinc finger)"/>
    <property type="match status" value="1"/>
</dbReference>
<gene>
    <name evidence="8" type="ORF">BG011_006645</name>
</gene>